<comment type="caution">
    <text evidence="2">The sequence shown here is derived from an EMBL/GenBank/DDBJ whole genome shotgun (WGS) entry which is preliminary data.</text>
</comment>
<evidence type="ECO:0000259" key="1">
    <source>
        <dbReference type="Pfam" id="PF06985"/>
    </source>
</evidence>
<gene>
    <name evidence="2" type="ORF">PG991_011450</name>
</gene>
<dbReference type="EMBL" id="JAQQWI010000016">
    <property type="protein sequence ID" value="KAK8008899.1"/>
    <property type="molecule type" value="Genomic_DNA"/>
</dbReference>
<dbReference type="Proteomes" id="UP001396898">
    <property type="component" value="Unassembled WGS sequence"/>
</dbReference>
<name>A0ABR1RF72_9PEZI</name>
<organism evidence="2 3">
    <name type="scientific">Apiospora marii</name>
    <dbReference type="NCBI Taxonomy" id="335849"/>
    <lineage>
        <taxon>Eukaryota</taxon>
        <taxon>Fungi</taxon>
        <taxon>Dikarya</taxon>
        <taxon>Ascomycota</taxon>
        <taxon>Pezizomycotina</taxon>
        <taxon>Sordariomycetes</taxon>
        <taxon>Xylariomycetidae</taxon>
        <taxon>Amphisphaeriales</taxon>
        <taxon>Apiosporaceae</taxon>
        <taxon>Apiospora</taxon>
    </lineage>
</organism>
<dbReference type="PANTHER" id="PTHR33112">
    <property type="entry name" value="DOMAIN PROTEIN, PUTATIVE-RELATED"/>
    <property type="match status" value="1"/>
</dbReference>
<dbReference type="Pfam" id="PF06985">
    <property type="entry name" value="HET"/>
    <property type="match status" value="1"/>
</dbReference>
<dbReference type="PANTHER" id="PTHR33112:SF16">
    <property type="entry name" value="HETEROKARYON INCOMPATIBILITY DOMAIN-CONTAINING PROTEIN"/>
    <property type="match status" value="1"/>
</dbReference>
<keyword evidence="3" id="KW-1185">Reference proteome</keyword>
<dbReference type="InterPro" id="IPR010730">
    <property type="entry name" value="HET"/>
</dbReference>
<evidence type="ECO:0000313" key="3">
    <source>
        <dbReference type="Proteomes" id="UP001396898"/>
    </source>
</evidence>
<protein>
    <recommendedName>
        <fullName evidence="1">Heterokaryon incompatibility domain-containing protein</fullName>
    </recommendedName>
</protein>
<accession>A0ABR1RF72</accession>
<sequence length="700" mass="76409">MEDLLGFNRGSDLAGLDYYDFGDLDRLGLTGASGASAAKSTPRTRGPLKTCDACSSMNAESLTARVEFAQHSNSCDLCDTGELVRLRCLFDDQNGGGVAKKDAPVPLGWIKDAEEGPKSHYPFPYVFTWPGDPATRYGIPAVNSVPENIQPDAAAEFIRACMETDTVVQGQADGPLDPPTSQPGRLIDVFPDGVETHWSEKSPVRLVSSGSWSGNAAPDYVALSHCWGGTLTKDLITTSGNLQSRLRSISHSSLPPSFQDAVTITRSLGIRYLWIDALCIIQDSAADWATESAKMASVYGDSYLTIAADSSSDSFGGILRKRMVPDPLLPTNDNFEEIDSVLSTGEPSTLLIYRPPLTLETPEALNDSKLSTRGWTFQENILAPRTIHFAATQMVWESRGDFTTEDGLPFVRAFREFKEVRSIVASSESYSQDDLFQVWHTWLVEQNYSRRRFTKYEDRGVAVAGVARRIAAQTGARYLAGLWAHRLAADLGWFRTSELDTKAQSKSPRHPTWSWTSYDFPVAWKPAEGVFPTIRPQMASSDVGDSDGILLNDADSLLLHDVELECLDGSNDPFGPITSCRLHIRCHKGKCNLVQMPWGLSVVPLGGDPASVDDGGKAVAILDHEDSSRGPIEYLILSSTQSVVRAGVEVTLLLVKPASASNLQQPPAYTRVGVAHVQSYYNQIAESWSSQTEEVDIVLG</sequence>
<feature type="domain" description="Heterokaryon incompatibility" evidence="1">
    <location>
        <begin position="220"/>
        <end position="379"/>
    </location>
</feature>
<evidence type="ECO:0000313" key="2">
    <source>
        <dbReference type="EMBL" id="KAK8008899.1"/>
    </source>
</evidence>
<reference evidence="2 3" key="1">
    <citation type="submission" date="2023-01" db="EMBL/GenBank/DDBJ databases">
        <title>Analysis of 21 Apiospora genomes using comparative genomics revels a genus with tremendous synthesis potential of carbohydrate active enzymes and secondary metabolites.</title>
        <authorList>
            <person name="Sorensen T."/>
        </authorList>
    </citation>
    <scope>NUCLEOTIDE SEQUENCE [LARGE SCALE GENOMIC DNA]</scope>
    <source>
        <strain evidence="2 3">CBS 20057</strain>
    </source>
</reference>
<proteinExistence type="predicted"/>